<accession>A0ABV3XT87</accession>
<keyword evidence="2" id="KW-1185">Reference proteome</keyword>
<reference evidence="1 2" key="1">
    <citation type="submission" date="2024-06" db="EMBL/GenBank/DDBJ databases">
        <title>Genome of Rhodovulum iodosum, a marine photoferrotroph.</title>
        <authorList>
            <person name="Bianchini G."/>
            <person name="Nikeleit V."/>
            <person name="Kappler A."/>
            <person name="Bryce C."/>
            <person name="Sanchez-Baracaldo P."/>
        </authorList>
    </citation>
    <scope>NUCLEOTIDE SEQUENCE [LARGE SCALE GENOMIC DNA]</scope>
    <source>
        <strain evidence="1 2">UT/N1</strain>
    </source>
</reference>
<evidence type="ECO:0000313" key="1">
    <source>
        <dbReference type="EMBL" id="MEX5728549.1"/>
    </source>
</evidence>
<dbReference type="Proteomes" id="UP001560019">
    <property type="component" value="Unassembled WGS sequence"/>
</dbReference>
<dbReference type="RefSeq" id="WP_125406522.1">
    <property type="nucleotide sequence ID" value="NZ_JBEHHI010000002.1"/>
</dbReference>
<proteinExistence type="predicted"/>
<comment type="caution">
    <text evidence="1">The sequence shown here is derived from an EMBL/GenBank/DDBJ whole genome shotgun (WGS) entry which is preliminary data.</text>
</comment>
<evidence type="ECO:0000313" key="2">
    <source>
        <dbReference type="Proteomes" id="UP001560019"/>
    </source>
</evidence>
<gene>
    <name evidence="1" type="ORF">Ga0609869_001902</name>
</gene>
<dbReference type="EMBL" id="JBEHHI010000002">
    <property type="protein sequence ID" value="MEX5728549.1"/>
    <property type="molecule type" value="Genomic_DNA"/>
</dbReference>
<sequence>MQFEDNELDKALQSGLASLDANQNAQATNVHLEQGVSDERRKFFEDEAFAPLSSSWGDLTRRHIDYVNRYVKTDLDQPHTFQDTFAPNDVGDIDHAQLIVRLEGLARPMWEFGCTFDELKAARDADDTVFLDEFCEFWNQRRDLRPAFSTLLSEVKDEIDQIDWADALRDLLGLAHYSANTAPEPVALCKYSVADVRNEATTGFPITMPTVLDSEPWEHYFPAPKSLQFGRAMALTPCDGDENLKVEFLNSRVTYSHKNIWKIGMIVTPAPTSDISDLRALHLLALQIASGDHTFGT</sequence>
<name>A0ABV3XT87_9RHOB</name>
<organism evidence="1 2">
    <name type="scientific">Rhodovulum iodosum</name>
    <dbReference type="NCBI Taxonomy" id="68291"/>
    <lineage>
        <taxon>Bacteria</taxon>
        <taxon>Pseudomonadati</taxon>
        <taxon>Pseudomonadota</taxon>
        <taxon>Alphaproteobacteria</taxon>
        <taxon>Rhodobacterales</taxon>
        <taxon>Paracoccaceae</taxon>
        <taxon>Rhodovulum</taxon>
    </lineage>
</organism>
<protein>
    <submittedName>
        <fullName evidence="1">Uncharacterized protein</fullName>
    </submittedName>
</protein>